<comment type="caution">
    <text evidence="1">The sequence shown here is derived from an EMBL/GenBank/DDBJ whole genome shotgun (WGS) entry which is preliminary data.</text>
</comment>
<evidence type="ECO:0000313" key="1">
    <source>
        <dbReference type="EMBL" id="MCU6748560.1"/>
    </source>
</evidence>
<dbReference type="Proteomes" id="UP001652394">
    <property type="component" value="Unassembled WGS sequence"/>
</dbReference>
<evidence type="ECO:0008006" key="3">
    <source>
        <dbReference type="Google" id="ProtNLM"/>
    </source>
</evidence>
<gene>
    <name evidence="1" type="ORF">OCV51_13005</name>
</gene>
<name>A0ABT2TE36_9FIRM</name>
<dbReference type="EMBL" id="JAOQJX010000025">
    <property type="protein sequence ID" value="MCU6748560.1"/>
    <property type="molecule type" value="Genomic_DNA"/>
</dbReference>
<protein>
    <recommendedName>
        <fullName evidence="3">CopG-like ribbon-helix-helix domain-containing protein</fullName>
    </recommendedName>
</protein>
<dbReference type="RefSeq" id="WP_267304261.1">
    <property type="nucleotide sequence ID" value="NZ_JAOQJX010000025.1"/>
</dbReference>
<organism evidence="1 2">
    <name type="scientific">Faecalicatena acetigenes</name>
    <dbReference type="NCBI Taxonomy" id="2981790"/>
    <lineage>
        <taxon>Bacteria</taxon>
        <taxon>Bacillati</taxon>
        <taxon>Bacillota</taxon>
        <taxon>Clostridia</taxon>
        <taxon>Lachnospirales</taxon>
        <taxon>Lachnospiraceae</taxon>
        <taxon>Faecalicatena</taxon>
    </lineage>
</organism>
<evidence type="ECO:0000313" key="2">
    <source>
        <dbReference type="Proteomes" id="UP001652394"/>
    </source>
</evidence>
<reference evidence="1 2" key="1">
    <citation type="journal article" date="2021" name="ISME Commun">
        <title>Automated analysis of genomic sequences facilitates high-throughput and comprehensive description of bacteria.</title>
        <authorList>
            <person name="Hitch T.C.A."/>
        </authorList>
    </citation>
    <scope>NUCLEOTIDE SEQUENCE [LARGE SCALE GENOMIC DNA]</scope>
    <source>
        <strain evidence="1 2">H2_18</strain>
    </source>
</reference>
<sequence>MNDKIHIPAKKIIPEGQEVIKITPVAYRALAEVVNESGRSIRQVASMIILQAIEKDLIVYDREE</sequence>
<keyword evidence="2" id="KW-1185">Reference proteome</keyword>
<proteinExistence type="predicted"/>
<accession>A0ABT2TE36</accession>